<evidence type="ECO:0000256" key="2">
    <source>
        <dbReference type="ARBA" id="ARBA00005684"/>
    </source>
</evidence>
<evidence type="ECO:0000256" key="8">
    <source>
        <dbReference type="ARBA" id="ARBA00031423"/>
    </source>
</evidence>
<dbReference type="InterPro" id="IPR013780">
    <property type="entry name" value="Glyco_hydro_b"/>
</dbReference>
<reference evidence="12" key="1">
    <citation type="submission" date="2023-06" db="EMBL/GenBank/DDBJ databases">
        <title>Identification and characterization of horizontal gene transfer across gut microbiota members of farm animals based on homology search.</title>
        <authorList>
            <person name="Zeman M."/>
            <person name="Kubasova T."/>
            <person name="Jahodarova E."/>
            <person name="Nykrynova M."/>
            <person name="Rychlik I."/>
        </authorList>
    </citation>
    <scope>NUCLEOTIDE SEQUENCE [LARGE SCALE GENOMIC DNA]</scope>
    <source>
        <strain evidence="12">154_Feed</strain>
    </source>
</reference>
<dbReference type="SUPFAM" id="SSF51445">
    <property type="entry name" value="(Trans)glycosidases"/>
    <property type="match status" value="2"/>
</dbReference>
<evidence type="ECO:0000313" key="12">
    <source>
        <dbReference type="Proteomes" id="UP001529421"/>
    </source>
</evidence>
<dbReference type="InterPro" id="IPR003385">
    <property type="entry name" value="Glyco_hydro_77"/>
</dbReference>
<dbReference type="SUPFAM" id="SSF51011">
    <property type="entry name" value="Glycosyl hydrolase domain"/>
    <property type="match status" value="1"/>
</dbReference>
<dbReference type="Proteomes" id="UP001529421">
    <property type="component" value="Unassembled WGS sequence"/>
</dbReference>
<accession>A0ABT7V6F2</accession>
<evidence type="ECO:0000256" key="1">
    <source>
        <dbReference type="ARBA" id="ARBA00000439"/>
    </source>
</evidence>
<evidence type="ECO:0000313" key="11">
    <source>
        <dbReference type="EMBL" id="MDM8274080.1"/>
    </source>
</evidence>
<name>A0ABT7V6F2_9ACTN</name>
<dbReference type="InterPro" id="IPR017853">
    <property type="entry name" value="GH"/>
</dbReference>
<feature type="domain" description="Glycosyl hydrolase family 13 catalytic" evidence="10">
    <location>
        <begin position="141"/>
        <end position="556"/>
    </location>
</feature>
<dbReference type="EMBL" id="JAUDDZ010000001">
    <property type="protein sequence ID" value="MDM8274080.1"/>
    <property type="molecule type" value="Genomic_DNA"/>
</dbReference>
<dbReference type="RefSeq" id="WP_289543817.1">
    <property type="nucleotide sequence ID" value="NZ_JAUDDZ010000001.1"/>
</dbReference>
<organism evidence="11 12">
    <name type="scientific">Enorma phocaeensis</name>
    <dbReference type="NCBI Taxonomy" id="1871019"/>
    <lineage>
        <taxon>Bacteria</taxon>
        <taxon>Bacillati</taxon>
        <taxon>Actinomycetota</taxon>
        <taxon>Coriobacteriia</taxon>
        <taxon>Coriobacteriales</taxon>
        <taxon>Coriobacteriaceae</taxon>
        <taxon>Enorma</taxon>
    </lineage>
</organism>
<evidence type="ECO:0000259" key="10">
    <source>
        <dbReference type="SMART" id="SM00642"/>
    </source>
</evidence>
<dbReference type="PANTHER" id="PTHR32438">
    <property type="entry name" value="4-ALPHA-GLUCANOTRANSFERASE DPE1, CHLOROPLASTIC/AMYLOPLASTIC"/>
    <property type="match status" value="1"/>
</dbReference>
<dbReference type="InterPro" id="IPR006047">
    <property type="entry name" value="GH13_cat_dom"/>
</dbReference>
<comment type="similarity">
    <text evidence="2">Belongs to the disproportionating enzyme family.</text>
</comment>
<dbReference type="CDD" id="cd11338">
    <property type="entry name" value="AmyAc_CMD"/>
    <property type="match status" value="1"/>
</dbReference>
<dbReference type="SMART" id="SM00642">
    <property type="entry name" value="Aamy"/>
    <property type="match status" value="1"/>
</dbReference>
<dbReference type="Pfam" id="PF02446">
    <property type="entry name" value="Glyco_hydro_77"/>
    <property type="match status" value="2"/>
</dbReference>
<dbReference type="PANTHER" id="PTHR32438:SF5">
    <property type="entry name" value="4-ALPHA-GLUCANOTRANSFERASE DPE1, CHLOROPLASTIC_AMYLOPLASTIC"/>
    <property type="match status" value="1"/>
</dbReference>
<evidence type="ECO:0000256" key="5">
    <source>
        <dbReference type="ARBA" id="ARBA00022676"/>
    </source>
</evidence>
<evidence type="ECO:0000256" key="4">
    <source>
        <dbReference type="ARBA" id="ARBA00020295"/>
    </source>
</evidence>
<dbReference type="EC" id="2.4.1.25" evidence="3"/>
<evidence type="ECO:0000256" key="3">
    <source>
        <dbReference type="ARBA" id="ARBA00012560"/>
    </source>
</evidence>
<dbReference type="Gene3D" id="2.60.40.1180">
    <property type="entry name" value="Golgi alpha-mannosidase II"/>
    <property type="match status" value="1"/>
</dbReference>
<dbReference type="GO" id="GO:0004134">
    <property type="term" value="F:4-alpha-glucanotransferase activity"/>
    <property type="evidence" value="ECO:0007669"/>
    <property type="project" value="UniProtKB-EC"/>
</dbReference>
<dbReference type="Gene3D" id="3.20.20.80">
    <property type="entry name" value="Glycosidases"/>
    <property type="match status" value="3"/>
</dbReference>
<keyword evidence="6 11" id="KW-0808">Transferase</keyword>
<evidence type="ECO:0000256" key="9">
    <source>
        <dbReference type="ARBA" id="ARBA00031501"/>
    </source>
</evidence>
<keyword evidence="7" id="KW-0119">Carbohydrate metabolism</keyword>
<protein>
    <recommendedName>
        <fullName evidence="4">4-alpha-glucanotransferase</fullName>
        <ecNumber evidence="3">2.4.1.25</ecNumber>
    </recommendedName>
    <alternativeName>
        <fullName evidence="8">Amylomaltase</fullName>
    </alternativeName>
    <alternativeName>
        <fullName evidence="9">Disproportionating enzyme</fullName>
    </alternativeName>
</protein>
<proteinExistence type="inferred from homology"/>
<comment type="caution">
    <text evidence="11">The sequence shown here is derived from an EMBL/GenBank/DDBJ whole genome shotgun (WGS) entry which is preliminary data.</text>
</comment>
<dbReference type="InterPro" id="IPR045857">
    <property type="entry name" value="O16G_dom_2"/>
</dbReference>
<keyword evidence="12" id="KW-1185">Reference proteome</keyword>
<comment type="catalytic activity">
    <reaction evidence="1">
        <text>Transfers a segment of a (1-&gt;4)-alpha-D-glucan to a new position in an acceptor, which may be glucose or a (1-&gt;4)-alpha-D-glucan.</text>
        <dbReference type="EC" id="2.4.1.25"/>
    </reaction>
</comment>
<evidence type="ECO:0000256" key="7">
    <source>
        <dbReference type="ARBA" id="ARBA00023277"/>
    </source>
</evidence>
<dbReference type="Pfam" id="PF00128">
    <property type="entry name" value="Alpha-amylase"/>
    <property type="match status" value="1"/>
</dbReference>
<dbReference type="Gene3D" id="3.90.400.10">
    <property type="entry name" value="Oligo-1,6-glucosidase, Domain 2"/>
    <property type="match status" value="1"/>
</dbReference>
<evidence type="ECO:0000256" key="6">
    <source>
        <dbReference type="ARBA" id="ARBA00022679"/>
    </source>
</evidence>
<keyword evidence="5 11" id="KW-0328">Glycosyltransferase</keyword>
<sequence>MRLIHNSRLPEYRSPFGAAKVGTDVTLNVRVEAAPDEGEISLFLRTWVDGEGERRHRMQRIGPETFSIVVPCRHAAIVWYSFIARCEKDGEERELRCGAPQGRTGGEGVTYDYENVPSFQLTVYEPRTVRPSWYENGMVYQIFPDRYRRDPNWRERCEKVAAEPHNGYRRHVVEDWNEPPVYQRNPNNSITTWDFYGGSLKGIASDLDRLEELGITVIYLNPIFEAASNHRYDTADYMKIDPMLGTEEDFRELCAKAKEHGISIILDGVFNHTGDDSIYFNRFENYPGKGAWAGEDSPWRDAYRFNEDGTYGCWWGIGNMPDLNGDSPIVRELLLGEDGVIRHWTRAGAAGWRLDVADELTESLIRDIKTTLLEERPDGLLLGEVWEDASNKESYGHLRHYLLGEELDSAMNYPFRDMVIGFLMGHMSAEDAAEVIESLHENYPPEALACCLNLLGSHDRPRIASVLGGGPDESQLPEEERGRWRLSPESMGLAKARFWLATLMQMTFPGVPSIYYGDEYCLEGLSDPGNRRTLPLEEDIKDRDMLTIVKNASAVRRALPFMVDGDISAKALDDDVLSYTRTAADGTSATVIINRSRDTSHTVRIAARGEAATDIVSGAELPIAEDDTVGVTLWPFGSAVVLFHDEQRLQKPLERGAGVVCHITSLPSDKGRTGTLGVPARRFIDHLAAMGMRYWQVLPVNPTDLFNSPYAGPSAFAGNIDLLPESEKELRAEFRAWKAKGGEKSDAAYRAFVEKESFWLKPYCAFMSVKAARKGEARHEWPSALSRYDERILMSPKYRPEAEAQAYFQYRFDVEWRRMVAHAHRRGIQIIGDIPMYVSDDSADVWTSPEMFCLDEDGRPSGIAGAPPDGFAPDGQIWGNPTFRWDVMREDGYRWWLARLGRACDLYDRVRLDHFLGFHNYFCIPAGAPGSEGRWLPGPGKELFDRAYEKLGQLPFIAEDLGVLTPGVRSLVATCGFPGMDVLEFSDYNVLDGLHPHPGKIFYTSTHDTSTLVGFCARSFTDNAEYARSLGQKLLRNAMASDAELVMVPLQDILGLDDTARMNVPGVADGNWSWQADEDDVSSAIEDMRVLLEDTGRVAK</sequence>
<gene>
    <name evidence="11" type="ORF">QUW28_00990</name>
</gene>